<dbReference type="EMBL" id="QXTF01000001">
    <property type="protein sequence ID" value="RIX32270.1"/>
    <property type="molecule type" value="Genomic_DNA"/>
</dbReference>
<evidence type="ECO:0008006" key="4">
    <source>
        <dbReference type="Google" id="ProtNLM"/>
    </source>
</evidence>
<comment type="caution">
    <text evidence="2">The sequence shown here is derived from an EMBL/GenBank/DDBJ whole genome shotgun (WGS) entry which is preliminary data.</text>
</comment>
<reference evidence="2 3" key="1">
    <citation type="submission" date="2018-09" db="EMBL/GenBank/DDBJ databases">
        <title>Sphingomonas sp. DAC4.</title>
        <authorList>
            <person name="Seo T."/>
        </authorList>
    </citation>
    <scope>NUCLEOTIDE SEQUENCE [LARGE SCALE GENOMIC DNA]</scope>
    <source>
        <strain evidence="2 3">DAC4</strain>
    </source>
</reference>
<name>A0A418Q341_9SPHN</name>
<keyword evidence="1" id="KW-0472">Membrane</keyword>
<proteinExistence type="predicted"/>
<feature type="transmembrane region" description="Helical" evidence="1">
    <location>
        <begin position="61"/>
        <end position="82"/>
    </location>
</feature>
<feature type="transmembrane region" description="Helical" evidence="1">
    <location>
        <begin position="89"/>
        <end position="108"/>
    </location>
</feature>
<keyword evidence="1" id="KW-1133">Transmembrane helix</keyword>
<dbReference type="AlphaFoldDB" id="A0A418Q341"/>
<evidence type="ECO:0000313" key="3">
    <source>
        <dbReference type="Proteomes" id="UP000285023"/>
    </source>
</evidence>
<protein>
    <recommendedName>
        <fullName evidence="4">Sugar transporter</fullName>
    </recommendedName>
</protein>
<feature type="transmembrane region" description="Helical" evidence="1">
    <location>
        <begin position="12"/>
        <end position="31"/>
    </location>
</feature>
<evidence type="ECO:0000313" key="2">
    <source>
        <dbReference type="EMBL" id="RIX32270.1"/>
    </source>
</evidence>
<keyword evidence="1" id="KW-0812">Transmembrane</keyword>
<dbReference type="OrthoDB" id="5801787at2"/>
<feature type="transmembrane region" description="Helical" evidence="1">
    <location>
        <begin position="120"/>
        <end position="139"/>
    </location>
</feature>
<accession>A0A418Q341</accession>
<dbReference type="Proteomes" id="UP000285023">
    <property type="component" value="Unassembled WGS sequence"/>
</dbReference>
<keyword evidence="3" id="KW-1185">Reference proteome</keyword>
<sequence>MEPTVAKTPVHLWLVGVLSLLWNSFGAYDYFMTRTRNTDYLSSMPGLTAEQILAYVDSFPLWAQAAWGFGVWGALLGSILLLMRNRWAVTAFAVSLAGAIISFAYQYAGPPAPAPMNEGAMAIMPIVIIAVAALLYFYAYRQRASGALRSPSA</sequence>
<organism evidence="2 3">
    <name type="scientific">Sphingomonas edaphi</name>
    <dbReference type="NCBI Taxonomy" id="2315689"/>
    <lineage>
        <taxon>Bacteria</taxon>
        <taxon>Pseudomonadati</taxon>
        <taxon>Pseudomonadota</taxon>
        <taxon>Alphaproteobacteria</taxon>
        <taxon>Sphingomonadales</taxon>
        <taxon>Sphingomonadaceae</taxon>
        <taxon>Sphingomonas</taxon>
    </lineage>
</organism>
<dbReference type="RefSeq" id="WP_119532049.1">
    <property type="nucleotide sequence ID" value="NZ_QXTF01000001.1"/>
</dbReference>
<evidence type="ECO:0000256" key="1">
    <source>
        <dbReference type="SAM" id="Phobius"/>
    </source>
</evidence>
<gene>
    <name evidence="2" type="ORF">D3M59_04730</name>
</gene>